<dbReference type="GO" id="GO:0005886">
    <property type="term" value="C:plasma membrane"/>
    <property type="evidence" value="ECO:0007669"/>
    <property type="project" value="UniProtKB-SubCell"/>
</dbReference>
<evidence type="ECO:0000313" key="10">
    <source>
        <dbReference type="Proteomes" id="UP000539111"/>
    </source>
</evidence>
<dbReference type="Pfam" id="PF13396">
    <property type="entry name" value="PLDc_N"/>
    <property type="match status" value="1"/>
</dbReference>
<keyword evidence="2" id="KW-1003">Cell membrane</keyword>
<organism evidence="9 10">
    <name type="scientific">Spelaeicoccus albus</name>
    <dbReference type="NCBI Taxonomy" id="1280376"/>
    <lineage>
        <taxon>Bacteria</taxon>
        <taxon>Bacillati</taxon>
        <taxon>Actinomycetota</taxon>
        <taxon>Actinomycetes</taxon>
        <taxon>Micrococcales</taxon>
        <taxon>Brevibacteriaceae</taxon>
        <taxon>Spelaeicoccus</taxon>
    </lineage>
</organism>
<dbReference type="EMBL" id="JACBZP010000001">
    <property type="protein sequence ID" value="NYI69379.1"/>
    <property type="molecule type" value="Genomic_DNA"/>
</dbReference>
<dbReference type="InterPro" id="IPR027379">
    <property type="entry name" value="CLS_N"/>
</dbReference>
<dbReference type="AlphaFoldDB" id="A0A7Z0IJC1"/>
<feature type="transmembrane region" description="Helical" evidence="7">
    <location>
        <begin position="38"/>
        <end position="58"/>
    </location>
</feature>
<accession>A0A7Z0IJC1</accession>
<dbReference type="Proteomes" id="UP000539111">
    <property type="component" value="Unassembled WGS sequence"/>
</dbReference>
<evidence type="ECO:0000256" key="4">
    <source>
        <dbReference type="ARBA" id="ARBA00022989"/>
    </source>
</evidence>
<evidence type="ECO:0000313" key="9">
    <source>
        <dbReference type="EMBL" id="NYI69379.1"/>
    </source>
</evidence>
<gene>
    <name evidence="9" type="ORF">BJY26_003685</name>
</gene>
<keyword evidence="4 7" id="KW-1133">Transmembrane helix</keyword>
<dbReference type="RefSeq" id="WP_237248890.1">
    <property type="nucleotide sequence ID" value="NZ_JACBZP010000001.1"/>
</dbReference>
<evidence type="ECO:0000256" key="3">
    <source>
        <dbReference type="ARBA" id="ARBA00022692"/>
    </source>
</evidence>
<name>A0A7Z0IJC1_9MICO</name>
<keyword evidence="3 7" id="KW-0812">Transmembrane</keyword>
<evidence type="ECO:0000256" key="1">
    <source>
        <dbReference type="ARBA" id="ARBA00004651"/>
    </source>
</evidence>
<comment type="caution">
    <text evidence="9">The sequence shown here is derived from an EMBL/GenBank/DDBJ whole genome shotgun (WGS) entry which is preliminary data.</text>
</comment>
<sequence>MGVRGLLFVIVIVIAMMIYSVIDCVRRDPAEVRSLPKVAWVAVIILLPAIGTILWFLLGRGPVDGQGPPGGQRGRRGPVAPDDDPDFLRGLGPSGRRDH</sequence>
<feature type="transmembrane region" description="Helical" evidence="7">
    <location>
        <begin position="6"/>
        <end position="26"/>
    </location>
</feature>
<evidence type="ECO:0000256" key="7">
    <source>
        <dbReference type="SAM" id="Phobius"/>
    </source>
</evidence>
<keyword evidence="5 7" id="KW-0472">Membrane</keyword>
<feature type="domain" description="Cardiolipin synthase N-terminal" evidence="8">
    <location>
        <begin position="16"/>
        <end position="60"/>
    </location>
</feature>
<reference evidence="9 10" key="1">
    <citation type="submission" date="2020-07" db="EMBL/GenBank/DDBJ databases">
        <title>Sequencing the genomes of 1000 actinobacteria strains.</title>
        <authorList>
            <person name="Klenk H.-P."/>
        </authorList>
    </citation>
    <scope>NUCLEOTIDE SEQUENCE [LARGE SCALE GENOMIC DNA]</scope>
    <source>
        <strain evidence="9 10">DSM 26341</strain>
    </source>
</reference>
<evidence type="ECO:0000256" key="2">
    <source>
        <dbReference type="ARBA" id="ARBA00022475"/>
    </source>
</evidence>
<evidence type="ECO:0000256" key="6">
    <source>
        <dbReference type="SAM" id="MobiDB-lite"/>
    </source>
</evidence>
<keyword evidence="10" id="KW-1185">Reference proteome</keyword>
<evidence type="ECO:0000256" key="5">
    <source>
        <dbReference type="ARBA" id="ARBA00023136"/>
    </source>
</evidence>
<protein>
    <recommendedName>
        <fullName evidence="8">Cardiolipin synthase N-terminal domain-containing protein</fullName>
    </recommendedName>
</protein>
<proteinExistence type="predicted"/>
<evidence type="ECO:0000259" key="8">
    <source>
        <dbReference type="Pfam" id="PF13396"/>
    </source>
</evidence>
<comment type="subcellular location">
    <subcellularLocation>
        <location evidence="1">Cell membrane</location>
        <topology evidence="1">Multi-pass membrane protein</topology>
    </subcellularLocation>
</comment>
<feature type="region of interest" description="Disordered" evidence="6">
    <location>
        <begin position="65"/>
        <end position="99"/>
    </location>
</feature>